<keyword evidence="8 9" id="KW-0472">Membrane</keyword>
<evidence type="ECO:0000256" key="3">
    <source>
        <dbReference type="ARBA" id="ARBA00022448"/>
    </source>
</evidence>
<evidence type="ECO:0000256" key="8">
    <source>
        <dbReference type="ARBA" id="ARBA00023136"/>
    </source>
</evidence>
<feature type="transmembrane region" description="Helical" evidence="9">
    <location>
        <begin position="59"/>
        <end position="81"/>
    </location>
</feature>
<evidence type="ECO:0000256" key="1">
    <source>
        <dbReference type="ARBA" id="ARBA00004429"/>
    </source>
</evidence>
<evidence type="ECO:0000256" key="9">
    <source>
        <dbReference type="RuleBase" id="RU361157"/>
    </source>
</evidence>
<evidence type="ECO:0000256" key="7">
    <source>
        <dbReference type="ARBA" id="ARBA00022989"/>
    </source>
</evidence>
<protein>
    <recommendedName>
        <fullName evidence="9">Transport permease protein</fullName>
    </recommendedName>
</protein>
<feature type="transmembrane region" description="Helical" evidence="9">
    <location>
        <begin position="133"/>
        <end position="163"/>
    </location>
</feature>
<organism evidence="11 12">
    <name type="scientific">Phenylobacterium haematophilum</name>
    <dbReference type="NCBI Taxonomy" id="98513"/>
    <lineage>
        <taxon>Bacteria</taxon>
        <taxon>Pseudomonadati</taxon>
        <taxon>Pseudomonadota</taxon>
        <taxon>Alphaproteobacteria</taxon>
        <taxon>Caulobacterales</taxon>
        <taxon>Caulobacteraceae</taxon>
        <taxon>Phenylobacterium</taxon>
    </lineage>
</organism>
<evidence type="ECO:0000256" key="6">
    <source>
        <dbReference type="ARBA" id="ARBA00022692"/>
    </source>
</evidence>
<dbReference type="PANTHER" id="PTHR30413:SF8">
    <property type="entry name" value="TRANSPORT PERMEASE PROTEIN"/>
    <property type="match status" value="1"/>
</dbReference>
<comment type="similarity">
    <text evidence="2 9">Belongs to the ABC-2 integral membrane protein family.</text>
</comment>
<keyword evidence="7 9" id="KW-1133">Transmembrane helix</keyword>
<feature type="transmembrane region" description="Helical" evidence="9">
    <location>
        <begin position="93"/>
        <end position="112"/>
    </location>
</feature>
<evidence type="ECO:0000256" key="4">
    <source>
        <dbReference type="ARBA" id="ARBA00022475"/>
    </source>
</evidence>
<sequence>MADSAVVPNHEAPPHLLRETVVRPTSGWRSLNLGELFLYRDLLMFLVWRDLKVRYQQTILGSAWAIIQPLATMVVFTVVFGKLAKLPSDGVPYPLFSFTALVIWTYFSQAVNGAVNSLIGNTQLIEKVYFPRLILPIAAVVRGLADLAISFAFLIAMLAFYGVWPTWKVVFVIPFTLLAIVATVGVGAGLAAINVRFRDVRQMMPLLVQLWMFATPVAYPASMAPEKWRVLLGLNPMTGVVEGYRWAMLNTGPFPLDLVALSTASALVMLIMGLFVFRRIESSFADII</sequence>
<keyword evidence="6 9" id="KW-0812">Transmembrane</keyword>
<dbReference type="PROSITE" id="PS51012">
    <property type="entry name" value="ABC_TM2"/>
    <property type="match status" value="1"/>
</dbReference>
<gene>
    <name evidence="11" type="ORF">GGQ61_002410</name>
</gene>
<dbReference type="RefSeq" id="WP_183773011.1">
    <property type="nucleotide sequence ID" value="NZ_JACIDK010000003.1"/>
</dbReference>
<keyword evidence="5" id="KW-0997">Cell inner membrane</keyword>
<keyword evidence="12" id="KW-1185">Reference proteome</keyword>
<dbReference type="AlphaFoldDB" id="A0A840A2L8"/>
<dbReference type="Proteomes" id="UP000530564">
    <property type="component" value="Unassembled WGS sequence"/>
</dbReference>
<accession>A0A840A2L8</accession>
<name>A0A840A2L8_9CAUL</name>
<reference evidence="11 12" key="1">
    <citation type="submission" date="2020-08" db="EMBL/GenBank/DDBJ databases">
        <title>Genomic Encyclopedia of Type Strains, Phase IV (KMG-IV): sequencing the most valuable type-strain genomes for metagenomic binning, comparative biology and taxonomic classification.</title>
        <authorList>
            <person name="Goeker M."/>
        </authorList>
    </citation>
    <scope>NUCLEOTIDE SEQUENCE [LARGE SCALE GENOMIC DNA]</scope>
    <source>
        <strain evidence="11 12">DSM 21793</strain>
    </source>
</reference>
<evidence type="ECO:0000313" key="11">
    <source>
        <dbReference type="EMBL" id="MBB3891682.1"/>
    </source>
</evidence>
<feature type="transmembrane region" description="Helical" evidence="9">
    <location>
        <begin position="169"/>
        <end position="193"/>
    </location>
</feature>
<keyword evidence="4 9" id="KW-1003">Cell membrane</keyword>
<dbReference type="GO" id="GO:0005886">
    <property type="term" value="C:plasma membrane"/>
    <property type="evidence" value="ECO:0007669"/>
    <property type="project" value="UniProtKB-SubCell"/>
</dbReference>
<dbReference type="EMBL" id="JACIDK010000003">
    <property type="protein sequence ID" value="MBB3891682.1"/>
    <property type="molecule type" value="Genomic_DNA"/>
</dbReference>
<dbReference type="Pfam" id="PF01061">
    <property type="entry name" value="ABC2_membrane"/>
    <property type="match status" value="1"/>
</dbReference>
<feature type="transmembrane region" description="Helical" evidence="9">
    <location>
        <begin position="258"/>
        <end position="277"/>
    </location>
</feature>
<dbReference type="PANTHER" id="PTHR30413">
    <property type="entry name" value="INNER MEMBRANE TRANSPORT PERMEASE"/>
    <property type="match status" value="1"/>
</dbReference>
<feature type="transmembrane region" description="Helical" evidence="9">
    <location>
        <begin position="205"/>
        <end position="222"/>
    </location>
</feature>
<proteinExistence type="inferred from homology"/>
<keyword evidence="3 9" id="KW-0813">Transport</keyword>
<dbReference type="GO" id="GO:0015920">
    <property type="term" value="P:lipopolysaccharide transport"/>
    <property type="evidence" value="ECO:0007669"/>
    <property type="project" value="TreeGrafter"/>
</dbReference>
<evidence type="ECO:0000259" key="10">
    <source>
        <dbReference type="PROSITE" id="PS51012"/>
    </source>
</evidence>
<dbReference type="InterPro" id="IPR013525">
    <property type="entry name" value="ABC2_TM"/>
</dbReference>
<comment type="subcellular location">
    <subcellularLocation>
        <location evidence="1 9">Cell inner membrane</location>
        <topology evidence="1 9">Multi-pass membrane protein</topology>
    </subcellularLocation>
</comment>
<evidence type="ECO:0000313" key="12">
    <source>
        <dbReference type="Proteomes" id="UP000530564"/>
    </source>
</evidence>
<feature type="domain" description="ABC transmembrane type-2" evidence="10">
    <location>
        <begin position="60"/>
        <end position="280"/>
    </location>
</feature>
<evidence type="ECO:0000256" key="2">
    <source>
        <dbReference type="ARBA" id="ARBA00007783"/>
    </source>
</evidence>
<comment type="caution">
    <text evidence="11">The sequence shown here is derived from an EMBL/GenBank/DDBJ whole genome shotgun (WGS) entry which is preliminary data.</text>
</comment>
<dbReference type="GO" id="GO:0140359">
    <property type="term" value="F:ABC-type transporter activity"/>
    <property type="evidence" value="ECO:0007669"/>
    <property type="project" value="InterPro"/>
</dbReference>
<evidence type="ECO:0000256" key="5">
    <source>
        <dbReference type="ARBA" id="ARBA00022519"/>
    </source>
</evidence>
<dbReference type="InterPro" id="IPR047817">
    <property type="entry name" value="ABC2_TM_bact-type"/>
</dbReference>